<accession>A0ABY8E740</accession>
<name>A0ABY8E740_9FIRM</name>
<reference evidence="1 2" key="1">
    <citation type="submission" date="2023-03" db="EMBL/GenBank/DDBJ databases">
        <title>Complete genome sequence of Tepidibacter sp. SWIR-1, isolated from a deep-sea hydrothermal vent.</title>
        <authorList>
            <person name="Li X."/>
        </authorList>
    </citation>
    <scope>NUCLEOTIDE SEQUENCE [LARGE SCALE GENOMIC DNA]</scope>
    <source>
        <strain evidence="1 2">SWIR-1</strain>
    </source>
</reference>
<dbReference type="EMBL" id="CP120733">
    <property type="protein sequence ID" value="WFD08664.1"/>
    <property type="molecule type" value="Genomic_DNA"/>
</dbReference>
<protein>
    <submittedName>
        <fullName evidence="1">Uncharacterized protein</fullName>
    </submittedName>
</protein>
<dbReference type="RefSeq" id="WP_277730572.1">
    <property type="nucleotide sequence ID" value="NZ_CP120733.1"/>
</dbReference>
<evidence type="ECO:0000313" key="1">
    <source>
        <dbReference type="EMBL" id="WFD08664.1"/>
    </source>
</evidence>
<evidence type="ECO:0000313" key="2">
    <source>
        <dbReference type="Proteomes" id="UP001222800"/>
    </source>
</evidence>
<dbReference type="Proteomes" id="UP001222800">
    <property type="component" value="Chromosome"/>
</dbReference>
<keyword evidence="2" id="KW-1185">Reference proteome</keyword>
<organism evidence="1 2">
    <name type="scientific">Tepidibacter hydrothermalis</name>
    <dbReference type="NCBI Taxonomy" id="3036126"/>
    <lineage>
        <taxon>Bacteria</taxon>
        <taxon>Bacillati</taxon>
        <taxon>Bacillota</taxon>
        <taxon>Clostridia</taxon>
        <taxon>Peptostreptococcales</taxon>
        <taxon>Peptostreptococcaceae</taxon>
        <taxon>Tepidibacter</taxon>
    </lineage>
</organism>
<sequence length="185" mass="22011">MKKLAVFLGASVALAILTIMCFPEILILLVPWGESDHIHIKTTTGEHFYFDGSIEMTFPDPSGYKYSIYEMKNRKKTLIKSGESSLEPEFYIYEEYFSVENDVVSTMYTYQNKNYTMHQIENFILYKEDKAKKYKYVSREELIDAHKKDTFLYEPIKARYKKYEEDDDLKFLMEMEKRKELKAVS</sequence>
<gene>
    <name evidence="1" type="ORF">P4S50_09645</name>
</gene>
<proteinExistence type="predicted"/>